<evidence type="ECO:0000256" key="3">
    <source>
        <dbReference type="ARBA" id="ARBA00022806"/>
    </source>
</evidence>
<proteinExistence type="predicted"/>
<dbReference type="PROSITE" id="PS51192">
    <property type="entry name" value="HELICASE_ATP_BIND_1"/>
    <property type="match status" value="1"/>
</dbReference>
<dbReference type="Pfam" id="PF00270">
    <property type="entry name" value="DEAD"/>
    <property type="match status" value="1"/>
</dbReference>
<evidence type="ECO:0000256" key="5">
    <source>
        <dbReference type="SAM" id="MobiDB-lite"/>
    </source>
</evidence>
<evidence type="ECO:0000256" key="2">
    <source>
        <dbReference type="ARBA" id="ARBA00022801"/>
    </source>
</evidence>
<dbReference type="CDD" id="cd17917">
    <property type="entry name" value="DEXHc_RHA-like"/>
    <property type="match status" value="1"/>
</dbReference>
<dbReference type="Gene3D" id="1.20.120.1080">
    <property type="match status" value="1"/>
</dbReference>
<feature type="region of interest" description="Disordered" evidence="5">
    <location>
        <begin position="798"/>
        <end position="829"/>
    </location>
</feature>
<evidence type="ECO:0000256" key="1">
    <source>
        <dbReference type="ARBA" id="ARBA00022741"/>
    </source>
</evidence>
<dbReference type="GO" id="GO:0016787">
    <property type="term" value="F:hydrolase activity"/>
    <property type="evidence" value="ECO:0007669"/>
    <property type="project" value="UniProtKB-KW"/>
</dbReference>
<dbReference type="InterPro" id="IPR014001">
    <property type="entry name" value="Helicase_ATP-bd"/>
</dbReference>
<keyword evidence="3" id="KW-0347">Helicase</keyword>
<feature type="compositionally biased region" description="Low complexity" evidence="5">
    <location>
        <begin position="798"/>
        <end position="813"/>
    </location>
</feature>
<feature type="domain" description="Helicase ATP-binding" evidence="6">
    <location>
        <begin position="562"/>
        <end position="737"/>
    </location>
</feature>
<evidence type="ECO:0000313" key="9">
    <source>
        <dbReference type="Proteomes" id="UP000277580"/>
    </source>
</evidence>
<dbReference type="InterPro" id="IPR007502">
    <property type="entry name" value="Helicase-assoc_dom"/>
</dbReference>
<dbReference type="CDD" id="cd18791">
    <property type="entry name" value="SF2_C_RHA"/>
    <property type="match status" value="1"/>
</dbReference>
<dbReference type="GO" id="GO:0003723">
    <property type="term" value="F:RNA binding"/>
    <property type="evidence" value="ECO:0007669"/>
    <property type="project" value="TreeGrafter"/>
</dbReference>
<dbReference type="SUPFAM" id="SSF52540">
    <property type="entry name" value="P-loop containing nucleoside triphosphate hydrolases"/>
    <property type="match status" value="1"/>
</dbReference>
<feature type="compositionally biased region" description="Polar residues" evidence="5">
    <location>
        <begin position="1"/>
        <end position="21"/>
    </location>
</feature>
<dbReference type="SMART" id="SM00847">
    <property type="entry name" value="HA2"/>
    <property type="match status" value="1"/>
</dbReference>
<dbReference type="Proteomes" id="UP000277580">
    <property type="component" value="Unassembled WGS sequence"/>
</dbReference>
<dbReference type="EMBL" id="ML119107">
    <property type="protein sequence ID" value="RPB16976.1"/>
    <property type="molecule type" value="Genomic_DNA"/>
</dbReference>
<dbReference type="Pfam" id="PF04408">
    <property type="entry name" value="WHD_HA2"/>
    <property type="match status" value="1"/>
</dbReference>
<dbReference type="PANTHER" id="PTHR18934:SF203">
    <property type="entry name" value="ATP-DEPENDENT RNA HELICASE A"/>
    <property type="match status" value="1"/>
</dbReference>
<keyword evidence="9" id="KW-1185">Reference proteome</keyword>
<dbReference type="OrthoDB" id="5600252at2759"/>
<evidence type="ECO:0000256" key="4">
    <source>
        <dbReference type="ARBA" id="ARBA00022840"/>
    </source>
</evidence>
<dbReference type="GO" id="GO:0004386">
    <property type="term" value="F:helicase activity"/>
    <property type="evidence" value="ECO:0007669"/>
    <property type="project" value="UniProtKB-KW"/>
</dbReference>
<keyword evidence="1" id="KW-0547">Nucleotide-binding</keyword>
<reference evidence="8 9" key="1">
    <citation type="journal article" date="2018" name="Nat. Ecol. Evol.">
        <title>Pezizomycetes genomes reveal the molecular basis of ectomycorrhizal truffle lifestyle.</title>
        <authorList>
            <person name="Murat C."/>
            <person name="Payen T."/>
            <person name="Noel B."/>
            <person name="Kuo A."/>
            <person name="Morin E."/>
            <person name="Chen J."/>
            <person name="Kohler A."/>
            <person name="Krizsan K."/>
            <person name="Balestrini R."/>
            <person name="Da Silva C."/>
            <person name="Montanini B."/>
            <person name="Hainaut M."/>
            <person name="Levati E."/>
            <person name="Barry K.W."/>
            <person name="Belfiori B."/>
            <person name="Cichocki N."/>
            <person name="Clum A."/>
            <person name="Dockter R.B."/>
            <person name="Fauchery L."/>
            <person name="Guy J."/>
            <person name="Iotti M."/>
            <person name="Le Tacon F."/>
            <person name="Lindquist E.A."/>
            <person name="Lipzen A."/>
            <person name="Malagnac F."/>
            <person name="Mello A."/>
            <person name="Molinier V."/>
            <person name="Miyauchi S."/>
            <person name="Poulain J."/>
            <person name="Riccioni C."/>
            <person name="Rubini A."/>
            <person name="Sitrit Y."/>
            <person name="Splivallo R."/>
            <person name="Traeger S."/>
            <person name="Wang M."/>
            <person name="Zifcakova L."/>
            <person name="Wipf D."/>
            <person name="Zambonelli A."/>
            <person name="Paolocci F."/>
            <person name="Nowrousian M."/>
            <person name="Ottonello S."/>
            <person name="Baldrian P."/>
            <person name="Spatafora J.W."/>
            <person name="Henrissat B."/>
            <person name="Nagy L.G."/>
            <person name="Aury J.M."/>
            <person name="Wincker P."/>
            <person name="Grigoriev I.V."/>
            <person name="Bonfante P."/>
            <person name="Martin F.M."/>
        </authorList>
    </citation>
    <scope>NUCLEOTIDE SEQUENCE [LARGE SCALE GENOMIC DNA]</scope>
    <source>
        <strain evidence="8 9">CCBAS932</strain>
    </source>
</reference>
<name>A0A3N4L2C7_9PEZI</name>
<dbReference type="PROSITE" id="PS51194">
    <property type="entry name" value="HELICASE_CTER"/>
    <property type="match status" value="1"/>
</dbReference>
<dbReference type="Gene3D" id="3.40.50.300">
    <property type="entry name" value="P-loop containing nucleotide triphosphate hydrolases"/>
    <property type="match status" value="2"/>
</dbReference>
<dbReference type="PANTHER" id="PTHR18934">
    <property type="entry name" value="ATP-DEPENDENT RNA HELICASE"/>
    <property type="match status" value="1"/>
</dbReference>
<dbReference type="InterPro" id="IPR001650">
    <property type="entry name" value="Helicase_C-like"/>
</dbReference>
<dbReference type="SMART" id="SM00490">
    <property type="entry name" value="HELICc"/>
    <property type="match status" value="1"/>
</dbReference>
<organism evidence="8 9">
    <name type="scientific">Morchella conica CCBAS932</name>
    <dbReference type="NCBI Taxonomy" id="1392247"/>
    <lineage>
        <taxon>Eukaryota</taxon>
        <taxon>Fungi</taxon>
        <taxon>Dikarya</taxon>
        <taxon>Ascomycota</taxon>
        <taxon>Pezizomycotina</taxon>
        <taxon>Pezizomycetes</taxon>
        <taxon>Pezizales</taxon>
        <taxon>Morchellaceae</taxon>
        <taxon>Morchella</taxon>
    </lineage>
</organism>
<evidence type="ECO:0000313" key="8">
    <source>
        <dbReference type="EMBL" id="RPB16976.1"/>
    </source>
</evidence>
<dbReference type="STRING" id="1392247.A0A3N4L2C7"/>
<evidence type="ECO:0000259" key="7">
    <source>
        <dbReference type="PROSITE" id="PS51194"/>
    </source>
</evidence>
<evidence type="ECO:0000259" key="6">
    <source>
        <dbReference type="PROSITE" id="PS51192"/>
    </source>
</evidence>
<feature type="compositionally biased region" description="Polar residues" evidence="5">
    <location>
        <begin position="83"/>
        <end position="98"/>
    </location>
</feature>
<dbReference type="Pfam" id="PF00271">
    <property type="entry name" value="Helicase_C"/>
    <property type="match status" value="1"/>
</dbReference>
<dbReference type="GO" id="GO:0005524">
    <property type="term" value="F:ATP binding"/>
    <property type="evidence" value="ECO:0007669"/>
    <property type="project" value="UniProtKB-KW"/>
</dbReference>
<dbReference type="SMART" id="SM00487">
    <property type="entry name" value="DEXDc"/>
    <property type="match status" value="1"/>
</dbReference>
<keyword evidence="4" id="KW-0067">ATP-binding</keyword>
<feature type="region of interest" description="Disordered" evidence="5">
    <location>
        <begin position="1"/>
        <end position="151"/>
    </location>
</feature>
<feature type="domain" description="Helicase C-terminal" evidence="7">
    <location>
        <begin position="865"/>
        <end position="1037"/>
    </location>
</feature>
<gene>
    <name evidence="8" type="ORF">P167DRAFT_499646</name>
</gene>
<accession>A0A3N4L2C7</accession>
<sequence length="1415" mass="157771">MQQQQNASRFATQSPVSSWRASSRPGVLPAPVRPASNFYAPSGEEAWTQYDGLGPVGNGRDLDRSWRNPAGRGGNNNRDNRSTHNSLFQPQGSKSGGHNSRGPVQRNNRGGFKTQGRERSPPRGAGRGGDRVHNEWPQSKSSGHMKSRDVRPRELVDEAYLEKNFEALKEDDYKKAPKALFNNPKAFLWDFKTLSAKSAFLTQKGGLYRCTVIVTLPNGQKIEAVGDHSHKKNSEKIACQHCVLKLHSNGLLKDIIYQGSHEAAFDQALLNDESDAKMDIYDYCARFDAVPMFIFRETQRPGNRRPLVECTVEMPEQNIQASARAADKKVAEILACVEFKKQAEEYHAKHGESTIVVKDLLALSTRNARKFFEFYKMHNRGVTYDCTIKQVSGGTKRLKAGYFLGQMMLNNEPLGEPVEMHSKKTADTAAYLTGAVELKKREPGIFPKFLEALRLGNGELLKPITPAWINMENDSVMAMTDTLMGVRRVGLPPSEEEEDMMEAKEEKGRRMNPWRRLDKAFVAVKNIKLQEDYEKYLNDPALTTLRQKREELPMNQYQSKVLDIVENHPVSIIVGATGSGKTTQVPQILLEKAIKEGRGAECNIICTQPRRIAATSVAQRVAVERNESLQKSVGYHVRFDSKLPSAGGSITYCTTGILLQQLRNSADEALEGVTHLVIDEVHERDILIDFLLIILKRVLKERKILGKPNVKVVLMSATMDTDLFSNYFAERNEHNHLVPCPDLSVPGRTFPVKEMYLEDIRGILKESHSPAELFMLNEPDSREYLGIEGNLSASAPASRLASRVPSRAPSRAASTREEVPEDDDAVDNSTTINWKQEVKLGVDGQAVVSNEKQDAIVPIGLIATTVAHIAKSTTEGAMLVFLPGLEEITGLDEALRTRKPLGVDFNDASKFKLCLLHSSIPNQNEVFDDVPEGCRKVILSTNIAETSVTIPDVRYVIDSGKMREKQYEQARRITQLVCTWISKSNSKQRAGRAGRVQNGNYWALFSRNRFESMRATGLPEMLRSDLQEICLDIKAQGFTDPVKQFLSEAIEAPTPNVIDASLNQLMTLGALTDNERLTPLGRVLATMPVEPALGKMILLAVIFRCLDPIIILGASTAARDLFVSPPEKRQDANRAKHAFVRGTGSDHMAMVNAFREWRWIRDQNGQYAASRFADDNFLHKGALRTLEQTAEQIEEILVQASIIPFTRKGQRYQSEIGHARLNDNSNCVPLIKALTLAGMYPNLGINTGGRGFRTANENFTMIHPTSVHYGNRADDQLPFGTLVTYSAKARSNDGSTLLLRTVTESSPLAAMLFGGKLTNYGNNLEIDSWLPFLAPTQTAKITHDFRGLLDRLLAHAFRSLSKRGNDRSGFLADDPARETFAKGLVEVLECDVPKRQPNRQWGSGGQTDRGYTRRF</sequence>
<dbReference type="FunFam" id="1.20.120.1080:FF:000002">
    <property type="entry name" value="Putative ATP-dependent RNA helicase DHX36"/>
    <property type="match status" value="1"/>
</dbReference>
<dbReference type="InParanoid" id="A0A3N4L2C7"/>
<dbReference type="InterPro" id="IPR027417">
    <property type="entry name" value="P-loop_NTPase"/>
</dbReference>
<protein>
    <submittedName>
        <fullName evidence="8">P-loop containing nucleoside triphosphate hydrolase protein</fullName>
    </submittedName>
</protein>
<feature type="region of interest" description="Disordered" evidence="5">
    <location>
        <begin position="1395"/>
        <end position="1415"/>
    </location>
</feature>
<dbReference type="InterPro" id="IPR011545">
    <property type="entry name" value="DEAD/DEAH_box_helicase_dom"/>
</dbReference>
<keyword evidence="2 8" id="KW-0378">Hydrolase</keyword>
<dbReference type="InterPro" id="IPR048333">
    <property type="entry name" value="HA2_WH"/>
</dbReference>
<dbReference type="Pfam" id="PF21010">
    <property type="entry name" value="HA2_C"/>
    <property type="match status" value="1"/>
</dbReference>